<keyword evidence="6 7" id="KW-0472">Membrane</keyword>
<dbReference type="GO" id="GO:0055085">
    <property type="term" value="P:transmembrane transport"/>
    <property type="evidence" value="ECO:0007669"/>
    <property type="project" value="InterPro"/>
</dbReference>
<dbReference type="AlphaFoldDB" id="A0A4S3ML44"/>
<evidence type="ECO:0000256" key="5">
    <source>
        <dbReference type="ARBA" id="ARBA00022989"/>
    </source>
</evidence>
<keyword evidence="4 7" id="KW-0812">Transmembrane</keyword>
<feature type="domain" description="ABC transmembrane type-1" evidence="8">
    <location>
        <begin position="117"/>
        <end position="287"/>
    </location>
</feature>
<feature type="transmembrane region" description="Helical" evidence="7">
    <location>
        <begin position="108"/>
        <end position="126"/>
    </location>
</feature>
<dbReference type="Pfam" id="PF00528">
    <property type="entry name" value="BPD_transp_1"/>
    <property type="match status" value="1"/>
</dbReference>
<comment type="subcellular location">
    <subcellularLocation>
        <location evidence="1">Cell membrane</location>
        <topology evidence="1">Multi-pass membrane protein</topology>
    </subcellularLocation>
</comment>
<dbReference type="GO" id="GO:0005886">
    <property type="term" value="C:plasma membrane"/>
    <property type="evidence" value="ECO:0007669"/>
    <property type="project" value="UniProtKB-SubCell"/>
</dbReference>
<proteinExistence type="predicted"/>
<dbReference type="EMBL" id="SSND01000003">
    <property type="protein sequence ID" value="THD82876.1"/>
    <property type="molecule type" value="Genomic_DNA"/>
</dbReference>
<comment type="caution">
    <text evidence="9">The sequence shown here is derived from an EMBL/GenBank/DDBJ whole genome shotgun (WGS) entry which is preliminary data.</text>
</comment>
<keyword evidence="10" id="KW-1185">Reference proteome</keyword>
<evidence type="ECO:0000256" key="2">
    <source>
        <dbReference type="ARBA" id="ARBA00022448"/>
    </source>
</evidence>
<evidence type="ECO:0000259" key="8">
    <source>
        <dbReference type="Pfam" id="PF00528"/>
    </source>
</evidence>
<organism evidence="9 10">
    <name type="scientific">Aliigemmobacter aestuarii</name>
    <dbReference type="NCBI Taxonomy" id="1445661"/>
    <lineage>
        <taxon>Bacteria</taxon>
        <taxon>Pseudomonadati</taxon>
        <taxon>Pseudomonadota</taxon>
        <taxon>Alphaproteobacteria</taxon>
        <taxon>Rhodobacterales</taxon>
        <taxon>Paracoccaceae</taxon>
        <taxon>Aliigemmobacter</taxon>
    </lineage>
</organism>
<dbReference type="InterPro" id="IPR035906">
    <property type="entry name" value="MetI-like_sf"/>
</dbReference>
<dbReference type="InterPro" id="IPR000515">
    <property type="entry name" value="MetI-like"/>
</dbReference>
<accession>A0A4S3ML44</accession>
<feature type="transmembrane region" description="Helical" evidence="7">
    <location>
        <begin position="262"/>
        <end position="284"/>
    </location>
</feature>
<dbReference type="OrthoDB" id="9792509at2"/>
<protein>
    <submittedName>
        <fullName evidence="9">ABC transporter permease</fullName>
    </submittedName>
</protein>
<feature type="transmembrane region" description="Helical" evidence="7">
    <location>
        <begin position="218"/>
        <end position="242"/>
    </location>
</feature>
<keyword evidence="5 7" id="KW-1133">Transmembrane helix</keyword>
<evidence type="ECO:0000256" key="3">
    <source>
        <dbReference type="ARBA" id="ARBA00022475"/>
    </source>
</evidence>
<feature type="transmembrane region" description="Helical" evidence="7">
    <location>
        <begin position="166"/>
        <end position="187"/>
    </location>
</feature>
<reference evidence="9 10" key="1">
    <citation type="submission" date="2019-04" db="EMBL/GenBank/DDBJ databases">
        <title>Draft genome sequence of Gemmobacter aestuarii sp. nov.</title>
        <authorList>
            <person name="Hameed A."/>
            <person name="Lin S.-Y."/>
            <person name="Shahina M."/>
            <person name="Lai W.-A."/>
            <person name="Young C.-C."/>
        </authorList>
    </citation>
    <scope>NUCLEOTIDE SEQUENCE [LARGE SCALE GENOMIC DNA]</scope>
    <source>
        <strain evidence="9 10">CC-PW-75</strain>
    </source>
</reference>
<dbReference type="SUPFAM" id="SSF161098">
    <property type="entry name" value="MetI-like"/>
    <property type="match status" value="1"/>
</dbReference>
<sequence>MRNLWPFLVLAVVALALVLDWRLGLVLALWLGAWLFNAGLAEGRAPWRRYAVPAIFGIAVLALWEMAVALYAISPVILPAPSAIWARMTASVPTLWADFVQTFVKGALSGYVIGCGAAVLTAIAIDRSPFLQRGLLPVGNFVAALPIVGIAPIMVMWFGFDWQSKAAVVVVMVFFPVLVNTVAGLAATDRMQRDLMATYSASYWQSLWKLRLPAAMPFIFNGLKIATTLALIGAIVAEFFGSPIVGMGFRITAEIGRLGLDMIWAEIAVAALAGSAFYGVVAMIEKWVTFWHPSQRN</sequence>
<gene>
    <name evidence="9" type="ORF">E7811_12020</name>
</gene>
<evidence type="ECO:0000256" key="4">
    <source>
        <dbReference type="ARBA" id="ARBA00022692"/>
    </source>
</evidence>
<evidence type="ECO:0000256" key="7">
    <source>
        <dbReference type="SAM" id="Phobius"/>
    </source>
</evidence>
<feature type="transmembrane region" description="Helical" evidence="7">
    <location>
        <begin position="138"/>
        <end position="160"/>
    </location>
</feature>
<dbReference type="PANTHER" id="PTHR30151">
    <property type="entry name" value="ALKANE SULFONATE ABC TRANSPORTER-RELATED, MEMBRANE SUBUNIT"/>
    <property type="match status" value="1"/>
</dbReference>
<evidence type="ECO:0000313" key="10">
    <source>
        <dbReference type="Proteomes" id="UP000309450"/>
    </source>
</evidence>
<evidence type="ECO:0000256" key="6">
    <source>
        <dbReference type="ARBA" id="ARBA00023136"/>
    </source>
</evidence>
<dbReference type="PANTHER" id="PTHR30151:SF20">
    <property type="entry name" value="ABC TRANSPORTER PERMEASE PROTEIN HI_0355-RELATED"/>
    <property type="match status" value="1"/>
</dbReference>
<name>A0A4S3ML44_9RHOB</name>
<dbReference type="CDD" id="cd06261">
    <property type="entry name" value="TM_PBP2"/>
    <property type="match status" value="1"/>
</dbReference>
<feature type="transmembrane region" description="Helical" evidence="7">
    <location>
        <begin position="26"/>
        <end position="43"/>
    </location>
</feature>
<keyword evidence="2" id="KW-0813">Transport</keyword>
<dbReference type="Gene3D" id="1.10.3720.10">
    <property type="entry name" value="MetI-like"/>
    <property type="match status" value="1"/>
</dbReference>
<dbReference type="RefSeq" id="WP_136394902.1">
    <property type="nucleotide sequence ID" value="NZ_SSND01000003.1"/>
</dbReference>
<dbReference type="Proteomes" id="UP000309450">
    <property type="component" value="Unassembled WGS sequence"/>
</dbReference>
<evidence type="ECO:0000313" key="9">
    <source>
        <dbReference type="EMBL" id="THD82876.1"/>
    </source>
</evidence>
<feature type="transmembrane region" description="Helical" evidence="7">
    <location>
        <begin position="50"/>
        <end position="73"/>
    </location>
</feature>
<evidence type="ECO:0000256" key="1">
    <source>
        <dbReference type="ARBA" id="ARBA00004651"/>
    </source>
</evidence>
<keyword evidence="3" id="KW-1003">Cell membrane</keyword>